<gene>
    <name evidence="2" type="ORF">PsYK624_057500</name>
</gene>
<evidence type="ECO:0000256" key="1">
    <source>
        <dbReference type="SAM" id="MobiDB-lite"/>
    </source>
</evidence>
<keyword evidence="3" id="KW-1185">Reference proteome</keyword>
<comment type="caution">
    <text evidence="2">The sequence shown here is derived from an EMBL/GenBank/DDBJ whole genome shotgun (WGS) entry which is preliminary data.</text>
</comment>
<evidence type="ECO:0000313" key="2">
    <source>
        <dbReference type="EMBL" id="GJE89646.1"/>
    </source>
</evidence>
<reference evidence="2 3" key="1">
    <citation type="submission" date="2021-08" db="EMBL/GenBank/DDBJ databases">
        <title>Draft Genome Sequence of Phanerochaete sordida strain YK-624.</title>
        <authorList>
            <person name="Mori T."/>
            <person name="Dohra H."/>
            <person name="Suzuki T."/>
            <person name="Kawagishi H."/>
            <person name="Hirai H."/>
        </authorList>
    </citation>
    <scope>NUCLEOTIDE SEQUENCE [LARGE SCALE GENOMIC DNA]</scope>
    <source>
        <strain evidence="2 3">YK-624</strain>
    </source>
</reference>
<proteinExistence type="predicted"/>
<dbReference type="EMBL" id="BPQB01000013">
    <property type="protein sequence ID" value="GJE89646.1"/>
    <property type="molecule type" value="Genomic_DNA"/>
</dbReference>
<evidence type="ECO:0000313" key="3">
    <source>
        <dbReference type="Proteomes" id="UP000703269"/>
    </source>
</evidence>
<accession>A0A9P3G7C0</accession>
<feature type="region of interest" description="Disordered" evidence="1">
    <location>
        <begin position="1"/>
        <end position="27"/>
    </location>
</feature>
<sequence length="101" mass="10954">MQAGAASGSSTRHGISESRKLAGGDLGTRGAWHPQPFIACVMFSLSAGSDLPTADGLRSPTRARLARLGALYFDRRIRTAVWFRIRPRAWAAMARRGVVRS</sequence>
<dbReference type="AlphaFoldDB" id="A0A9P3G7C0"/>
<name>A0A9P3G7C0_9APHY</name>
<organism evidence="2 3">
    <name type="scientific">Phanerochaete sordida</name>
    <dbReference type="NCBI Taxonomy" id="48140"/>
    <lineage>
        <taxon>Eukaryota</taxon>
        <taxon>Fungi</taxon>
        <taxon>Dikarya</taxon>
        <taxon>Basidiomycota</taxon>
        <taxon>Agaricomycotina</taxon>
        <taxon>Agaricomycetes</taxon>
        <taxon>Polyporales</taxon>
        <taxon>Phanerochaetaceae</taxon>
        <taxon>Phanerochaete</taxon>
    </lineage>
</organism>
<dbReference type="Proteomes" id="UP000703269">
    <property type="component" value="Unassembled WGS sequence"/>
</dbReference>
<protein>
    <submittedName>
        <fullName evidence="2">Uncharacterized protein</fullName>
    </submittedName>
</protein>